<gene>
    <name evidence="7" type="ORF">DFJ68_0699</name>
    <name evidence="6" type="ORF">FHW14_000603</name>
</gene>
<dbReference type="Proteomes" id="UP000590811">
    <property type="component" value="Unassembled WGS sequence"/>
</dbReference>
<dbReference type="GO" id="GO:0016887">
    <property type="term" value="F:ATP hydrolysis activity"/>
    <property type="evidence" value="ECO:0007669"/>
    <property type="project" value="InterPro"/>
</dbReference>
<accession>A0A495XUT3</accession>
<keyword evidence="2" id="KW-0813">Transport</keyword>
<evidence type="ECO:0000313" key="9">
    <source>
        <dbReference type="Proteomes" id="UP000590811"/>
    </source>
</evidence>
<keyword evidence="8" id="KW-1185">Reference proteome</keyword>
<dbReference type="PROSITE" id="PS00211">
    <property type="entry name" value="ABC_TRANSPORTER_1"/>
    <property type="match status" value="1"/>
</dbReference>
<dbReference type="EMBL" id="JACHVT010000001">
    <property type="protein sequence ID" value="MBB2985463.1"/>
    <property type="molecule type" value="Genomic_DNA"/>
</dbReference>
<dbReference type="OrthoDB" id="9778870at2"/>
<dbReference type="Gene3D" id="3.40.50.300">
    <property type="entry name" value="P-loop containing nucleotide triphosphate hydrolases"/>
    <property type="match status" value="1"/>
</dbReference>
<dbReference type="PANTHER" id="PTHR46743:SF2">
    <property type="entry name" value="TEICHOIC ACIDS EXPORT ATP-BINDING PROTEIN TAGH"/>
    <property type="match status" value="1"/>
</dbReference>
<dbReference type="InterPro" id="IPR027417">
    <property type="entry name" value="P-loop_NTPase"/>
</dbReference>
<comment type="similarity">
    <text evidence="1">Belongs to the ABC transporter superfamily.</text>
</comment>
<protein>
    <submittedName>
        <fullName evidence="7">ABC-2 type transport system ATP-binding protein</fullName>
    </submittedName>
</protein>
<reference evidence="6 9" key="2">
    <citation type="submission" date="2020-08" db="EMBL/GenBank/DDBJ databases">
        <title>Genomic Encyclopedia of Type Strains, Phase IV (KMG-V): Genome sequencing to study the core and pangenomes of soil and plant-associated prokaryotes.</title>
        <authorList>
            <person name="Whitman W."/>
        </authorList>
    </citation>
    <scope>NUCLEOTIDE SEQUENCE [LARGE SCALE GENOMIC DNA]</scope>
    <source>
        <strain evidence="6 9">B3ACCR2</strain>
    </source>
</reference>
<dbReference type="CDD" id="cd03220">
    <property type="entry name" value="ABC_KpsT_Wzt"/>
    <property type="match status" value="1"/>
</dbReference>
<dbReference type="EMBL" id="RBXT01000001">
    <property type="protein sequence ID" value="RKT77279.1"/>
    <property type="molecule type" value="Genomic_DNA"/>
</dbReference>
<dbReference type="Pfam" id="PF00005">
    <property type="entry name" value="ABC_tran"/>
    <property type="match status" value="1"/>
</dbReference>
<dbReference type="RefSeq" id="WP_121031057.1">
    <property type="nucleotide sequence ID" value="NZ_JACHVT010000001.1"/>
</dbReference>
<dbReference type="GO" id="GO:0140359">
    <property type="term" value="F:ABC-type transporter activity"/>
    <property type="evidence" value="ECO:0007669"/>
    <property type="project" value="InterPro"/>
</dbReference>
<dbReference type="InterPro" id="IPR003439">
    <property type="entry name" value="ABC_transporter-like_ATP-bd"/>
</dbReference>
<dbReference type="GO" id="GO:0005524">
    <property type="term" value="F:ATP binding"/>
    <property type="evidence" value="ECO:0007669"/>
    <property type="project" value="UniProtKB-KW"/>
</dbReference>
<evidence type="ECO:0000256" key="4">
    <source>
        <dbReference type="ARBA" id="ARBA00022840"/>
    </source>
</evidence>
<feature type="domain" description="ABC transporter" evidence="5">
    <location>
        <begin position="22"/>
        <end position="247"/>
    </location>
</feature>
<comment type="caution">
    <text evidence="7">The sequence shown here is derived from an EMBL/GenBank/DDBJ whole genome shotgun (WGS) entry which is preliminary data.</text>
</comment>
<evidence type="ECO:0000256" key="3">
    <source>
        <dbReference type="ARBA" id="ARBA00022741"/>
    </source>
</evidence>
<dbReference type="AlphaFoldDB" id="A0A495XUT3"/>
<dbReference type="GO" id="GO:0016020">
    <property type="term" value="C:membrane"/>
    <property type="evidence" value="ECO:0007669"/>
    <property type="project" value="InterPro"/>
</dbReference>
<evidence type="ECO:0000313" key="7">
    <source>
        <dbReference type="EMBL" id="RKT77279.1"/>
    </source>
</evidence>
<organism evidence="7 8">
    <name type="scientific">Terracoccus luteus</name>
    <dbReference type="NCBI Taxonomy" id="53356"/>
    <lineage>
        <taxon>Bacteria</taxon>
        <taxon>Bacillati</taxon>
        <taxon>Actinomycetota</taxon>
        <taxon>Actinomycetes</taxon>
        <taxon>Micrococcales</taxon>
        <taxon>Intrasporangiaceae</taxon>
        <taxon>Terracoccus</taxon>
    </lineage>
</organism>
<dbReference type="SUPFAM" id="SSF52540">
    <property type="entry name" value="P-loop containing nucleoside triphosphate hydrolases"/>
    <property type="match status" value="1"/>
</dbReference>
<evidence type="ECO:0000259" key="5">
    <source>
        <dbReference type="PROSITE" id="PS50893"/>
    </source>
</evidence>
<name>A0A495XUT3_9MICO</name>
<evidence type="ECO:0000256" key="1">
    <source>
        <dbReference type="ARBA" id="ARBA00005417"/>
    </source>
</evidence>
<keyword evidence="3" id="KW-0547">Nucleotide-binding</keyword>
<dbReference type="PANTHER" id="PTHR46743">
    <property type="entry name" value="TEICHOIC ACIDS EXPORT ATP-BINDING PROTEIN TAGH"/>
    <property type="match status" value="1"/>
</dbReference>
<dbReference type="InterPro" id="IPR050683">
    <property type="entry name" value="Bact_Polysacc_Export_ATP-bd"/>
</dbReference>
<evidence type="ECO:0000313" key="8">
    <source>
        <dbReference type="Proteomes" id="UP000278440"/>
    </source>
</evidence>
<dbReference type="InterPro" id="IPR015860">
    <property type="entry name" value="ABC_transpr_TagH-like"/>
</dbReference>
<dbReference type="SMART" id="SM00382">
    <property type="entry name" value="AAA"/>
    <property type="match status" value="1"/>
</dbReference>
<evidence type="ECO:0000313" key="6">
    <source>
        <dbReference type="EMBL" id="MBB2985463.1"/>
    </source>
</evidence>
<sequence>MQPVIEAKNLGVEFFRSRRRQMSLREIVFKRRNTAPRDTFWALKDVSFTVAKGEAVGLIGGNGGGKSTLLKMIAGTLIPDEGAVKVRGGVAPLIELTGGFLGELSGRDNVYLAAGLHGLSKRQIDERYDEIVDFAGPQVRDAMDQSFRHYSSGMKVRLAFGLITTIDQPVVLVDEVLAVGDRAFRERCYARMENMLAGGKTLFLVSHSEPDLKRFAERGLYLRSGRLAGDGSITEMLEQYHHESDDS</sequence>
<dbReference type="InterPro" id="IPR003593">
    <property type="entry name" value="AAA+_ATPase"/>
</dbReference>
<proteinExistence type="inferred from homology"/>
<dbReference type="InterPro" id="IPR017871">
    <property type="entry name" value="ABC_transporter-like_CS"/>
</dbReference>
<evidence type="ECO:0000256" key="2">
    <source>
        <dbReference type="ARBA" id="ARBA00022448"/>
    </source>
</evidence>
<reference evidence="7 8" key="1">
    <citation type="submission" date="2018-10" db="EMBL/GenBank/DDBJ databases">
        <title>Sequencing the genomes of 1000 actinobacteria strains.</title>
        <authorList>
            <person name="Klenk H.-P."/>
        </authorList>
    </citation>
    <scope>NUCLEOTIDE SEQUENCE [LARGE SCALE GENOMIC DNA]</scope>
    <source>
        <strain evidence="7 8">DSM 44267</strain>
    </source>
</reference>
<keyword evidence="4 7" id="KW-0067">ATP-binding</keyword>
<dbReference type="Proteomes" id="UP000278440">
    <property type="component" value="Unassembled WGS sequence"/>
</dbReference>
<dbReference type="PROSITE" id="PS50893">
    <property type="entry name" value="ABC_TRANSPORTER_2"/>
    <property type="match status" value="1"/>
</dbReference>